<dbReference type="EMBL" id="VBSP01000004">
    <property type="protein sequence ID" value="TLQ49097.1"/>
    <property type="molecule type" value="Genomic_DNA"/>
</dbReference>
<keyword evidence="1" id="KW-0472">Membrane</keyword>
<comment type="caution">
    <text evidence="2">The sequence shown here is derived from an EMBL/GenBank/DDBJ whole genome shotgun (WGS) entry which is preliminary data.</text>
</comment>
<dbReference type="AlphaFoldDB" id="A0A5R9EN92"/>
<feature type="transmembrane region" description="Helical" evidence="1">
    <location>
        <begin position="98"/>
        <end position="124"/>
    </location>
</feature>
<evidence type="ECO:0000313" key="3">
    <source>
        <dbReference type="Proteomes" id="UP000306420"/>
    </source>
</evidence>
<feature type="transmembrane region" description="Helical" evidence="1">
    <location>
        <begin position="12"/>
        <end position="34"/>
    </location>
</feature>
<name>A0A5R9EN92_9LACT</name>
<keyword evidence="1" id="KW-1133">Transmembrane helix</keyword>
<reference evidence="2 3" key="1">
    <citation type="submission" date="2019-05" db="EMBL/GenBank/DDBJ databases">
        <title>The metagenome of a microbial culture collection derived from dairy environment covers the genomic content of the human microbiome.</title>
        <authorList>
            <person name="Roder T."/>
            <person name="Wuthrich D."/>
            <person name="Sattari Z."/>
            <person name="Von Ah U."/>
            <person name="Bar C."/>
            <person name="Ronchi F."/>
            <person name="Macpherson A.J."/>
            <person name="Ganal-Vonarburg S.C."/>
            <person name="Bruggmann R."/>
            <person name="Vergeres G."/>
        </authorList>
    </citation>
    <scope>NUCLEOTIDE SEQUENCE [LARGE SCALE GENOMIC DNA]</scope>
    <source>
        <strain evidence="2 3">FAM 24227</strain>
    </source>
</reference>
<keyword evidence="1" id="KW-0812">Transmembrane</keyword>
<evidence type="ECO:0000256" key="1">
    <source>
        <dbReference type="SAM" id="Phobius"/>
    </source>
</evidence>
<feature type="transmembrane region" description="Helical" evidence="1">
    <location>
        <begin position="245"/>
        <end position="266"/>
    </location>
</feature>
<proteinExistence type="predicted"/>
<sequence>MIKYITSELRNNILTSYFLLIILGYILFLIIPFYQELLFERTHEVNIAYIWTVSTNHTSISLALSTIVNLFVADFIARDIRQGVLQYTLPRMGKSKYFLSKIFICISCSFLIVGLSNAIVIYLLSLNFPLITNPIESNSNILYGLSNGFLIREHSAIWFYGWLIFKQSAEMNCMSLISLVVSFFSQNKLVLFTVPLTSNVVIIFLDKVKILPFLLDPRKVFSMYNSLGLYFGEGDIENNIGISTIYPILYLITVVVIIFLLIIFLYKKKFEGGYR</sequence>
<organism evidence="2 3">
    <name type="scientific">Ruoffia tabacinasalis</name>
    <dbReference type="NCBI Taxonomy" id="87458"/>
    <lineage>
        <taxon>Bacteria</taxon>
        <taxon>Bacillati</taxon>
        <taxon>Bacillota</taxon>
        <taxon>Bacilli</taxon>
        <taxon>Lactobacillales</taxon>
        <taxon>Aerococcaceae</taxon>
        <taxon>Ruoffia</taxon>
    </lineage>
</organism>
<gene>
    <name evidence="2" type="ORF">FEZ33_02445</name>
</gene>
<protein>
    <submittedName>
        <fullName evidence="2">Uncharacterized protein</fullName>
    </submittedName>
</protein>
<evidence type="ECO:0000313" key="2">
    <source>
        <dbReference type="EMBL" id="TLQ49097.1"/>
    </source>
</evidence>
<dbReference type="Proteomes" id="UP000306420">
    <property type="component" value="Unassembled WGS sequence"/>
</dbReference>
<accession>A0A5R9EN92</accession>
<feature type="transmembrane region" description="Helical" evidence="1">
    <location>
        <begin position="59"/>
        <end position="77"/>
    </location>
</feature>